<evidence type="ECO:0000256" key="1">
    <source>
        <dbReference type="ARBA" id="ARBA00007476"/>
    </source>
</evidence>
<organism evidence="6 7">
    <name type="scientific">Nannochloropsis gaditana</name>
    <dbReference type="NCBI Taxonomy" id="72520"/>
    <lineage>
        <taxon>Eukaryota</taxon>
        <taxon>Sar</taxon>
        <taxon>Stramenopiles</taxon>
        <taxon>Ochrophyta</taxon>
        <taxon>Eustigmatophyceae</taxon>
        <taxon>Eustigmatales</taxon>
        <taxon>Monodopsidaceae</taxon>
        <taxon>Nannochloropsis</taxon>
    </lineage>
</organism>
<gene>
    <name evidence="6" type="ORF">Naga_100059g18</name>
</gene>
<dbReference type="GO" id="GO:0008728">
    <property type="term" value="F:GTP diphosphokinase activity"/>
    <property type="evidence" value="ECO:0007669"/>
    <property type="project" value="UniProtKB-EC"/>
</dbReference>
<feature type="domain" description="HD" evidence="5">
    <location>
        <begin position="218"/>
        <end position="322"/>
    </location>
</feature>
<dbReference type="InterPro" id="IPR043519">
    <property type="entry name" value="NT_sf"/>
</dbReference>
<dbReference type="Gene3D" id="3.10.20.30">
    <property type="match status" value="1"/>
</dbReference>
<keyword evidence="7" id="KW-1185">Reference proteome</keyword>
<dbReference type="InterPro" id="IPR007685">
    <property type="entry name" value="RelA_SpoT"/>
</dbReference>
<dbReference type="AlphaFoldDB" id="W7U3Y5"/>
<dbReference type="PANTHER" id="PTHR43061">
    <property type="entry name" value="GTP DIPHOSPHOKINASE RSH1, CHLOROPLASTIC-RELATED"/>
    <property type="match status" value="1"/>
</dbReference>
<dbReference type="InterPro" id="IPR012675">
    <property type="entry name" value="Beta-grasp_dom_sf"/>
</dbReference>
<feature type="transmembrane region" description="Helical" evidence="4">
    <location>
        <begin position="39"/>
        <end position="62"/>
    </location>
</feature>
<evidence type="ECO:0000256" key="4">
    <source>
        <dbReference type="SAM" id="Phobius"/>
    </source>
</evidence>
<dbReference type="PANTHER" id="PTHR43061:SF1">
    <property type="entry name" value="GTP DIPHOSPHOKINASE RSH1, CHLOROPLASTIC-RELATED"/>
    <property type="match status" value="1"/>
</dbReference>
<keyword evidence="4" id="KW-1133">Transmembrane helix</keyword>
<evidence type="ECO:0000313" key="7">
    <source>
        <dbReference type="Proteomes" id="UP000019335"/>
    </source>
</evidence>
<dbReference type="Gene3D" id="1.10.3210.10">
    <property type="entry name" value="Hypothetical protein af1432"/>
    <property type="match status" value="1"/>
</dbReference>
<dbReference type="InterPro" id="IPR003607">
    <property type="entry name" value="HD/PDEase_dom"/>
</dbReference>
<evidence type="ECO:0000313" key="6">
    <source>
        <dbReference type="EMBL" id="EWM27646.1"/>
    </source>
</evidence>
<dbReference type="InterPro" id="IPR012676">
    <property type="entry name" value="TGS-like"/>
</dbReference>
<comment type="caution">
    <text evidence="6">The sequence shown here is derived from an EMBL/GenBank/DDBJ whole genome shotgun (WGS) entry which is preliminary data.</text>
</comment>
<name>W7U3Y5_9STRA</name>
<dbReference type="SUPFAM" id="SSF81301">
    <property type="entry name" value="Nucleotidyltransferase"/>
    <property type="match status" value="1"/>
</dbReference>
<dbReference type="SUPFAM" id="SSF109604">
    <property type="entry name" value="HD-domain/PDEase-like"/>
    <property type="match status" value="1"/>
</dbReference>
<dbReference type="InterPro" id="IPR004095">
    <property type="entry name" value="TGS"/>
</dbReference>
<dbReference type="Pfam" id="PF04607">
    <property type="entry name" value="RelA_SpoT"/>
    <property type="match status" value="1"/>
</dbReference>
<evidence type="ECO:0000256" key="3">
    <source>
        <dbReference type="SAM" id="MobiDB-lite"/>
    </source>
</evidence>
<dbReference type="Pfam" id="PF13328">
    <property type="entry name" value="HD_4"/>
    <property type="match status" value="1"/>
</dbReference>
<comment type="similarity">
    <text evidence="1">Belongs to the RelA/SpoT family.</text>
</comment>
<dbReference type="GO" id="GO:0015969">
    <property type="term" value="P:guanosine tetraphosphate metabolic process"/>
    <property type="evidence" value="ECO:0007669"/>
    <property type="project" value="InterPro"/>
</dbReference>
<evidence type="ECO:0000259" key="5">
    <source>
        <dbReference type="PROSITE" id="PS51831"/>
    </source>
</evidence>
<dbReference type="Pfam" id="PF02824">
    <property type="entry name" value="TGS"/>
    <property type="match status" value="1"/>
</dbReference>
<accession>W7U3Y5</accession>
<protein>
    <recommendedName>
        <fullName evidence="2">GTP diphosphokinase</fullName>
        <ecNumber evidence="2">2.7.6.5</ecNumber>
    </recommendedName>
</protein>
<dbReference type="CDD" id="cd00077">
    <property type="entry name" value="HDc"/>
    <property type="match status" value="1"/>
</dbReference>
<dbReference type="SMART" id="SM00471">
    <property type="entry name" value="HDc"/>
    <property type="match status" value="1"/>
</dbReference>
<evidence type="ECO:0000256" key="2">
    <source>
        <dbReference type="ARBA" id="ARBA00013251"/>
    </source>
</evidence>
<dbReference type="CDD" id="cd05399">
    <property type="entry name" value="NT_Rel-Spo_like"/>
    <property type="match status" value="1"/>
</dbReference>
<dbReference type="InterPro" id="IPR006674">
    <property type="entry name" value="HD_domain"/>
</dbReference>
<keyword evidence="4" id="KW-0812">Transmembrane</keyword>
<dbReference type="EC" id="2.7.6.5" evidence="2"/>
<feature type="region of interest" description="Disordered" evidence="3">
    <location>
        <begin position="1033"/>
        <end position="1055"/>
    </location>
</feature>
<dbReference type="EMBL" id="AZIL01000427">
    <property type="protein sequence ID" value="EWM27646.1"/>
    <property type="molecule type" value="Genomic_DNA"/>
</dbReference>
<dbReference type="PROSITE" id="PS51831">
    <property type="entry name" value="HD"/>
    <property type="match status" value="1"/>
</dbReference>
<reference evidence="6 7" key="1">
    <citation type="journal article" date="2014" name="Mol. Plant">
        <title>Chromosome Scale Genome Assembly and Transcriptome Profiling of Nannochloropsis gaditana in Nitrogen Depletion.</title>
        <authorList>
            <person name="Corteggiani Carpinelli E."/>
            <person name="Telatin A."/>
            <person name="Vitulo N."/>
            <person name="Forcato C."/>
            <person name="D'Angelo M."/>
            <person name="Schiavon R."/>
            <person name="Vezzi A."/>
            <person name="Giacometti G.M."/>
            <person name="Morosinotto T."/>
            <person name="Valle G."/>
        </authorList>
    </citation>
    <scope>NUCLEOTIDE SEQUENCE [LARGE SCALE GENOMIC DNA]</scope>
    <source>
        <strain evidence="6 7">B-31</strain>
    </source>
</reference>
<dbReference type="SMART" id="SM00954">
    <property type="entry name" value="RelA_SpoT"/>
    <property type="match status" value="1"/>
</dbReference>
<dbReference type="SUPFAM" id="SSF81271">
    <property type="entry name" value="TGS-like"/>
    <property type="match status" value="1"/>
</dbReference>
<dbReference type="Gene3D" id="3.30.460.10">
    <property type="entry name" value="Beta Polymerase, domain 2"/>
    <property type="match status" value="1"/>
</dbReference>
<proteinExistence type="inferred from homology"/>
<keyword evidence="4" id="KW-0472">Membrane</keyword>
<sequence length="1055" mass="117114">MEQKGQTSKTTSCTGSASNMRLPSSGISVRTNRRGHKDLPLYLICIAIVLPWASCFAPALPWSSSWTLGCPKMAKAPFPYPMAGTFSRKRCFGKVFDVPRPQLAQSFSNTSEAASSRSSSSGWLDAWSLLLKEIRPPIPSGAPKSFVELVRTDRKGRKRTLSPAVKDAEMRELVGRLWRSLLPGLGYLSRDEVGKVKLALEVSALAHLGQNRKSGAPFIEHPVEVARILAGLSMDVDTICAGLLHDTVEDTHLRLEEIGEIFGEGVQQIVEGETKVSKLAKLGSSPVDYEETQAENLRSLFLAMTNDYRVIFVKLADRLHNMRTLEFMSPAKQMKISRETLDIYAPLADRLGVRGLKSELEDIAFRYVYPQESAEISAMLANRSEGYEDVLASTHIALHQMLERKLLSEQPKPLNLSVTGRLKDRYSIWRKMDRKAQETRQPVSLDDIKDVVAMRIVISLGRLPDEPESEWKGRGIYLCFRVMYLVQRHLSAPGYESTVEDYVSIPKVNGYQSLHATIMRNGQVVEVQIRTDWMHAVAEMGLAAHWLYKDEQRRISGLSTAGSNSPSRGPGKSVSHYRTAWLTCLKDWQLDVNARDFVEAVRAEILGRRVSFFLKNGRIHDLPRGATLLDAGFKLHKQIGLHLRLAEVNGFPLASLDYVVQNGDVLYVVATRNAKPSPSWVREAHCRTTRGKIRTYFRSVEPGVAEEEGRRLVAAVVMQNAAFLQEKLGAVPTPEDLMRSVKAHTGYASLQEMYFQVALSVDYHETGAMLGRVLGLDAESAHALDLAPLMAASEGERSELLHRSRARGEQEPLFLLSLNGRETFRLCPVCRPVDGDPLTGMRVWEEPHGEVTVVHRADKACPQLQAAEESTLGAVGGERSRLVQTRRVDVYPEKFNVDDDDGYFPVSLEVRARQQRLYVLSNLVASLEACEAMLLDVALGDFDGQPARQGTRDLVGGGRKGTEGIKVKGAEGELVIRFLIGVHNLAHVERVLAGFRSVGGVLHAARSDLLGAALDPRPRGVREHDVHQCGMALEEHERGEANGEEGPGNRYDYAV</sequence>
<dbReference type="OrthoDB" id="430679at2759"/>
<dbReference type="FunFam" id="1.10.3210.10:FF:000001">
    <property type="entry name" value="GTP pyrophosphokinase RelA"/>
    <property type="match status" value="1"/>
</dbReference>
<dbReference type="Proteomes" id="UP000019335">
    <property type="component" value="Chromosome 6"/>
</dbReference>